<comment type="function">
    <text evidence="1 6">Required for the transposition of the insertion element.</text>
</comment>
<dbReference type="EMBL" id="AENY02000002">
    <property type="protein sequence ID" value="EKP95364.1"/>
    <property type="molecule type" value="Genomic_DNA"/>
</dbReference>
<accession>K6Q2T6</accession>
<comment type="caution">
    <text evidence="8">The sequence shown here is derived from an EMBL/GenBank/DDBJ whole genome shotgun (WGS) entry which is preliminary data.</text>
</comment>
<dbReference type="GO" id="GO:0003677">
    <property type="term" value="F:DNA binding"/>
    <property type="evidence" value="ECO:0007669"/>
    <property type="project" value="UniProtKB-UniRule"/>
</dbReference>
<dbReference type="RefSeq" id="WP_006903377.1">
    <property type="nucleotide sequence ID" value="NZ_JH976535.1"/>
</dbReference>
<dbReference type="STRING" id="867903.ThesuDRAFT_01114"/>
<name>K6Q2T6_9FIRM</name>
<evidence type="ECO:0000256" key="6">
    <source>
        <dbReference type="RuleBase" id="RU365089"/>
    </source>
</evidence>
<keyword evidence="5 6" id="KW-0233">DNA recombination</keyword>
<feature type="region of interest" description="Disordered" evidence="7">
    <location>
        <begin position="387"/>
        <end position="409"/>
    </location>
</feature>
<sequence length="409" mass="46225">MTADFKMALLELLRKHQGEPEADALREGLRWLAQKLMELEVSELVGAERYERTETRKTYRNGYRVRPWETRLGSIELKIPKLRKGSYFPSLLERRRRAEKALVAVIQEAYVHGVSTRKVDELVRALGLDGVSKREVSRLCAELDERMERFRNRPLEGEYPYLWLDAKAIKVRQDGRVVNMAAVVAVGVKASGEREVLGSDVGAAETYEFSQAFLRSLVARGLRGVRLAISDAHEGLKRAIADVLTGASWQRCRVHFMRNLLARVPKYAQPAVAAQVRSIFAQPDAVTARQRLQQVADELGARYPKVAALLHEAENDVLAYMAFPAEHWRRIHSTNVLERLNRELARRCDVVGIFPNVAAALRLLGAVLEEQHDEWIASRKDFSPASMAKLAPADPSTERDNLEEVVRGS</sequence>
<dbReference type="PROSITE" id="PS01007">
    <property type="entry name" value="TRANSPOSASE_MUTATOR"/>
    <property type="match status" value="1"/>
</dbReference>
<evidence type="ECO:0000256" key="2">
    <source>
        <dbReference type="ARBA" id="ARBA00010961"/>
    </source>
</evidence>
<dbReference type="OrthoDB" id="9779930at2"/>
<protein>
    <recommendedName>
        <fullName evidence="6">Mutator family transposase</fullName>
    </recommendedName>
</protein>
<dbReference type="PANTHER" id="PTHR33217:SF7">
    <property type="entry name" value="TRANSPOSASE FOR INSERTION SEQUENCE ELEMENT IS1081"/>
    <property type="match status" value="1"/>
</dbReference>
<reference evidence="8" key="1">
    <citation type="submission" date="2010-10" db="EMBL/GenBank/DDBJ databases">
        <authorList>
            <consortium name="US DOE Joint Genome Institute (JGI-PGF)"/>
            <person name="Lucas S."/>
            <person name="Copeland A."/>
            <person name="Lapidus A."/>
            <person name="Bruce D."/>
            <person name="Goodwin L."/>
            <person name="Pitluck S."/>
            <person name="Kyrpides N."/>
            <person name="Mavromatis K."/>
            <person name="Detter J.C."/>
            <person name="Han C."/>
            <person name="Land M."/>
            <person name="Hauser L."/>
            <person name="Markowitz V."/>
            <person name="Cheng J.-F."/>
            <person name="Hugenholtz P."/>
            <person name="Woyke T."/>
            <person name="Wu D."/>
            <person name="Pukall R."/>
            <person name="Wahrenburg C."/>
            <person name="Brambilla E."/>
            <person name="Klenk H.-P."/>
            <person name="Eisen J.A."/>
        </authorList>
    </citation>
    <scope>NUCLEOTIDE SEQUENCE [LARGE SCALE GENOMIC DNA]</scope>
    <source>
        <strain evidence="8">DSM 13965</strain>
    </source>
</reference>
<dbReference type="eggNOG" id="COG3328">
    <property type="taxonomic scope" value="Bacteria"/>
</dbReference>
<dbReference type="Proteomes" id="UP000005710">
    <property type="component" value="Unassembled WGS sequence"/>
</dbReference>
<dbReference type="GO" id="GO:0006313">
    <property type="term" value="P:DNA transposition"/>
    <property type="evidence" value="ECO:0007669"/>
    <property type="project" value="UniProtKB-UniRule"/>
</dbReference>
<evidence type="ECO:0000256" key="1">
    <source>
        <dbReference type="ARBA" id="ARBA00002190"/>
    </source>
</evidence>
<evidence type="ECO:0000256" key="7">
    <source>
        <dbReference type="SAM" id="MobiDB-lite"/>
    </source>
</evidence>
<keyword evidence="6" id="KW-0814">Transposable element</keyword>
<evidence type="ECO:0000256" key="5">
    <source>
        <dbReference type="ARBA" id="ARBA00023172"/>
    </source>
</evidence>
<feature type="compositionally biased region" description="Basic and acidic residues" evidence="7">
    <location>
        <begin position="396"/>
        <end position="409"/>
    </location>
</feature>
<dbReference type="NCBIfam" id="NF033543">
    <property type="entry name" value="transpos_IS256"/>
    <property type="match status" value="1"/>
</dbReference>
<dbReference type="Pfam" id="PF00872">
    <property type="entry name" value="Transposase_mut"/>
    <property type="match status" value="1"/>
</dbReference>
<keyword evidence="3 6" id="KW-0815">Transposition</keyword>
<evidence type="ECO:0000313" key="8">
    <source>
        <dbReference type="EMBL" id="EKP95364.1"/>
    </source>
</evidence>
<proteinExistence type="inferred from homology"/>
<dbReference type="GO" id="GO:0004803">
    <property type="term" value="F:transposase activity"/>
    <property type="evidence" value="ECO:0007669"/>
    <property type="project" value="UniProtKB-UniRule"/>
</dbReference>
<organism evidence="8 9">
    <name type="scientific">Thermaerobacter subterraneus DSM 13965</name>
    <dbReference type="NCBI Taxonomy" id="867903"/>
    <lineage>
        <taxon>Bacteria</taxon>
        <taxon>Bacillati</taxon>
        <taxon>Bacillota</taxon>
        <taxon>Clostridia</taxon>
        <taxon>Eubacteriales</taxon>
        <taxon>Clostridiales Family XVII. Incertae Sedis</taxon>
        <taxon>Thermaerobacter</taxon>
    </lineage>
</organism>
<evidence type="ECO:0000256" key="3">
    <source>
        <dbReference type="ARBA" id="ARBA00022578"/>
    </source>
</evidence>
<dbReference type="InterPro" id="IPR001207">
    <property type="entry name" value="Transposase_mutator"/>
</dbReference>
<keyword evidence="9" id="KW-1185">Reference proteome</keyword>
<evidence type="ECO:0000256" key="4">
    <source>
        <dbReference type="ARBA" id="ARBA00023125"/>
    </source>
</evidence>
<dbReference type="AlphaFoldDB" id="K6Q2T6"/>
<keyword evidence="4 6" id="KW-0238">DNA-binding</keyword>
<dbReference type="PANTHER" id="PTHR33217">
    <property type="entry name" value="TRANSPOSASE FOR INSERTION SEQUENCE ELEMENT IS1081"/>
    <property type="match status" value="1"/>
</dbReference>
<comment type="similarity">
    <text evidence="2 6">Belongs to the transposase mutator family.</text>
</comment>
<reference evidence="8" key="2">
    <citation type="submission" date="2012-10" db="EMBL/GenBank/DDBJ databases">
        <title>Improved high-quality draft of Thermaerobacter subterraneus C21, DSM 13965.</title>
        <authorList>
            <consortium name="DOE Joint Genome Institute"/>
            <person name="Eisen J."/>
            <person name="Huntemann M."/>
            <person name="Wei C.-L."/>
            <person name="Han J."/>
            <person name="Detter J.C."/>
            <person name="Han C."/>
            <person name="Tapia R."/>
            <person name="Chen A."/>
            <person name="Kyrpides N."/>
            <person name="Mavromatis K."/>
            <person name="Markowitz V."/>
            <person name="Szeto E."/>
            <person name="Ivanova N."/>
            <person name="Mikhailova N."/>
            <person name="Ovchinnikova G."/>
            <person name="Pagani I."/>
            <person name="Pati A."/>
            <person name="Goodwin L."/>
            <person name="Nordberg H.P."/>
            <person name="Cantor M.N."/>
            <person name="Hua S.X."/>
            <person name="Woyke T."/>
            <person name="Eisen J."/>
            <person name="Klenk H.-P."/>
        </authorList>
    </citation>
    <scope>NUCLEOTIDE SEQUENCE [LARGE SCALE GENOMIC DNA]</scope>
    <source>
        <strain evidence="8">DSM 13965</strain>
    </source>
</reference>
<gene>
    <name evidence="8" type="ORF">ThesuDRAFT_01114</name>
</gene>
<evidence type="ECO:0000313" key="9">
    <source>
        <dbReference type="Proteomes" id="UP000005710"/>
    </source>
</evidence>
<dbReference type="HOGENOM" id="CLU_036805_8_0_9"/>